<evidence type="ECO:0000256" key="5">
    <source>
        <dbReference type="ARBA" id="ARBA00022801"/>
    </source>
</evidence>
<keyword evidence="5" id="KW-0378">Hydrolase</keyword>
<accession>A0AA88KV50</accession>
<comment type="similarity">
    <text evidence="9">Belongs to the peptidase M24B family. Eukaryotic-type prolidase subfamily.</text>
</comment>
<dbReference type="CDD" id="cd01087">
    <property type="entry name" value="Prolidase"/>
    <property type="match status" value="1"/>
</dbReference>
<comment type="catalytic activity">
    <reaction evidence="15">
        <text>Xaa-L-Pro dipeptide + H2O = an L-alpha-amino acid + L-proline</text>
        <dbReference type="Rhea" id="RHEA:76407"/>
        <dbReference type="ChEBI" id="CHEBI:15377"/>
        <dbReference type="ChEBI" id="CHEBI:59869"/>
        <dbReference type="ChEBI" id="CHEBI:60039"/>
        <dbReference type="ChEBI" id="CHEBI:195196"/>
        <dbReference type="EC" id="3.4.13.9"/>
    </reaction>
</comment>
<keyword evidence="6" id="KW-0224">Dipeptidase</keyword>
<dbReference type="Pfam" id="PF00557">
    <property type="entry name" value="Peptidase_M24"/>
    <property type="match status" value="1"/>
</dbReference>
<dbReference type="InterPro" id="IPR000994">
    <property type="entry name" value="Pept_M24"/>
</dbReference>
<name>A0AA88KV50_ARTSF</name>
<dbReference type="EC" id="3.4.13.9" evidence="10"/>
<evidence type="ECO:0000256" key="6">
    <source>
        <dbReference type="ARBA" id="ARBA00022997"/>
    </source>
</evidence>
<keyword evidence="18" id="KW-1185">Reference proteome</keyword>
<keyword evidence="8" id="KW-0464">Manganese</keyword>
<evidence type="ECO:0000256" key="1">
    <source>
        <dbReference type="ARBA" id="ARBA00001936"/>
    </source>
</evidence>
<organism evidence="17 18">
    <name type="scientific">Artemia franciscana</name>
    <name type="common">Brine shrimp</name>
    <name type="synonym">Artemia sanfranciscana</name>
    <dbReference type="NCBI Taxonomy" id="6661"/>
    <lineage>
        <taxon>Eukaryota</taxon>
        <taxon>Metazoa</taxon>
        <taxon>Ecdysozoa</taxon>
        <taxon>Arthropoda</taxon>
        <taxon>Crustacea</taxon>
        <taxon>Branchiopoda</taxon>
        <taxon>Anostraca</taxon>
        <taxon>Artemiidae</taxon>
        <taxon>Artemia</taxon>
    </lineage>
</organism>
<evidence type="ECO:0000256" key="7">
    <source>
        <dbReference type="ARBA" id="ARBA00023049"/>
    </source>
</evidence>
<dbReference type="InterPro" id="IPR036005">
    <property type="entry name" value="Creatinase/aminopeptidase-like"/>
</dbReference>
<dbReference type="EMBL" id="JAVRJZ010000083">
    <property type="protein sequence ID" value="KAK2703589.1"/>
    <property type="molecule type" value="Genomic_DNA"/>
</dbReference>
<comment type="cofactor">
    <cofactor evidence="1">
        <name>Mn(2+)</name>
        <dbReference type="ChEBI" id="CHEBI:29035"/>
    </cofactor>
</comment>
<evidence type="ECO:0000256" key="9">
    <source>
        <dbReference type="ARBA" id="ARBA00043990"/>
    </source>
</evidence>
<keyword evidence="4" id="KW-0479">Metal-binding</keyword>
<dbReference type="InterPro" id="IPR029149">
    <property type="entry name" value="Creatin/AminoP/Spt16_N"/>
</dbReference>
<dbReference type="GO" id="GO:0030145">
    <property type="term" value="F:manganese ion binding"/>
    <property type="evidence" value="ECO:0007669"/>
    <property type="project" value="InterPro"/>
</dbReference>
<comment type="caution">
    <text evidence="17">The sequence shown here is derived from an EMBL/GenBank/DDBJ whole genome shotgun (WGS) entry which is preliminary data.</text>
</comment>
<sequence length="483" mass="54033">MYSLGLRTLKIPLRLYEENRFRLCEKLKNILGEKAVGAVVLLKGGDEVPIDATDITHVFRQESFFNWAFGVREPGFYGAIHLGSGKSTLFMPLLPEDYAVWMGHIETPEECRHKYQVNEVRYVKDIAEVLTQQKADLLLTLNGVNTDSNLSYKGAEFEGIENFNVDKDILFPEMSECRVYKSPLELEIMRYVTKLSSDAHIEVMKTMKPGMMEYQGEATFLAYCYKYGGCRHVGYTCICGSGSSGSILHYGHAGAPNEKPVMDGDMLLFDMGAEYCGYDSDITCSFPANGVFTEKQKVIYNAVLRANRAVIAAVKPGVSWTDMHLLANRVMLEDLKKADIVKGDVEEMMKCHLAAVFQPHGLGHLIGLDTHDVGGYIPGKTPERPKAPGLRSLRTARILQAGMCITVEPGCYFNDYSLNKALKDPTLSKYLNQEKIDEYRNFGGVRIEDDIYINENGCEVLSIVPRTIEEIEATMAEGANKKI</sequence>
<dbReference type="InterPro" id="IPR052433">
    <property type="entry name" value="X-Pro_dipept-like"/>
</dbReference>
<evidence type="ECO:0000256" key="12">
    <source>
        <dbReference type="ARBA" id="ARBA00044252"/>
    </source>
</evidence>
<dbReference type="Proteomes" id="UP001187531">
    <property type="component" value="Unassembled WGS sequence"/>
</dbReference>
<evidence type="ECO:0000256" key="10">
    <source>
        <dbReference type="ARBA" id="ARBA00044051"/>
    </source>
</evidence>
<dbReference type="PANTHER" id="PTHR48480">
    <property type="match status" value="1"/>
</dbReference>
<evidence type="ECO:0000256" key="4">
    <source>
        <dbReference type="ARBA" id="ARBA00022723"/>
    </source>
</evidence>
<dbReference type="Gene3D" id="3.90.230.10">
    <property type="entry name" value="Creatinase/methionine aminopeptidase superfamily"/>
    <property type="match status" value="1"/>
</dbReference>
<dbReference type="PANTHER" id="PTHR48480:SF2">
    <property type="entry name" value="PEPTIDASE D"/>
    <property type="match status" value="1"/>
</dbReference>
<dbReference type="InterPro" id="IPR007865">
    <property type="entry name" value="Aminopep_P_N"/>
</dbReference>
<protein>
    <recommendedName>
        <fullName evidence="11">Xaa-Pro dipeptidase</fullName>
        <ecNumber evidence="10">3.4.13.9</ecNumber>
    </recommendedName>
    <alternativeName>
        <fullName evidence="14">Imidodipeptidase</fullName>
    </alternativeName>
    <alternativeName>
        <fullName evidence="12">Peptidase D</fullName>
    </alternativeName>
    <alternativeName>
        <fullName evidence="13">Proline dipeptidase</fullName>
    </alternativeName>
</protein>
<dbReference type="SUPFAM" id="SSF53092">
    <property type="entry name" value="Creatinase/prolidase N-terminal domain"/>
    <property type="match status" value="1"/>
</dbReference>
<reference evidence="17" key="1">
    <citation type="submission" date="2023-07" db="EMBL/GenBank/DDBJ databases">
        <title>Chromosome-level genome assembly of Artemia franciscana.</title>
        <authorList>
            <person name="Jo E."/>
        </authorList>
    </citation>
    <scope>NUCLEOTIDE SEQUENCE</scope>
    <source>
        <tissue evidence="17">Whole body</tissue>
    </source>
</reference>
<dbReference type="Gene3D" id="3.40.350.10">
    <property type="entry name" value="Creatinase/prolidase N-terminal domain"/>
    <property type="match status" value="1"/>
</dbReference>
<feature type="domain" description="Aminopeptidase P N-terminal" evidence="16">
    <location>
        <begin position="11"/>
        <end position="149"/>
    </location>
</feature>
<keyword evidence="7" id="KW-0482">Metalloprotease</keyword>
<evidence type="ECO:0000256" key="8">
    <source>
        <dbReference type="ARBA" id="ARBA00023211"/>
    </source>
</evidence>
<dbReference type="GO" id="GO:0102009">
    <property type="term" value="F:proline dipeptidase activity"/>
    <property type="evidence" value="ECO:0007669"/>
    <property type="project" value="UniProtKB-EC"/>
</dbReference>
<evidence type="ECO:0000256" key="11">
    <source>
        <dbReference type="ARBA" id="ARBA00044141"/>
    </source>
</evidence>
<evidence type="ECO:0000256" key="3">
    <source>
        <dbReference type="ARBA" id="ARBA00022670"/>
    </source>
</evidence>
<dbReference type="GO" id="GO:0070006">
    <property type="term" value="F:metalloaminopeptidase activity"/>
    <property type="evidence" value="ECO:0007669"/>
    <property type="project" value="InterPro"/>
</dbReference>
<dbReference type="SUPFAM" id="SSF55920">
    <property type="entry name" value="Creatinase/aminopeptidase"/>
    <property type="match status" value="1"/>
</dbReference>
<proteinExistence type="inferred from homology"/>
<evidence type="ECO:0000313" key="17">
    <source>
        <dbReference type="EMBL" id="KAK2703589.1"/>
    </source>
</evidence>
<dbReference type="GO" id="GO:0006508">
    <property type="term" value="P:proteolysis"/>
    <property type="evidence" value="ECO:0007669"/>
    <property type="project" value="UniProtKB-KW"/>
</dbReference>
<keyword evidence="3" id="KW-0645">Protease</keyword>
<gene>
    <name evidence="17" type="ORF">QYM36_017991</name>
</gene>
<dbReference type="FunFam" id="3.90.230.10:FF:000002">
    <property type="entry name" value="Xaa-Pro aminopeptidase 3"/>
    <property type="match status" value="1"/>
</dbReference>
<evidence type="ECO:0000256" key="13">
    <source>
        <dbReference type="ARBA" id="ARBA00044284"/>
    </source>
</evidence>
<dbReference type="Pfam" id="PF05195">
    <property type="entry name" value="AMP_N"/>
    <property type="match status" value="1"/>
</dbReference>
<dbReference type="AlphaFoldDB" id="A0AA88KV50"/>
<evidence type="ECO:0000256" key="2">
    <source>
        <dbReference type="ARBA" id="ARBA00011738"/>
    </source>
</evidence>
<evidence type="ECO:0000313" key="18">
    <source>
        <dbReference type="Proteomes" id="UP001187531"/>
    </source>
</evidence>
<comment type="subunit">
    <text evidence="2">Homodimer.</text>
</comment>
<evidence type="ECO:0000256" key="14">
    <source>
        <dbReference type="ARBA" id="ARBA00044351"/>
    </source>
</evidence>
<evidence type="ECO:0000259" key="16">
    <source>
        <dbReference type="SMART" id="SM01011"/>
    </source>
</evidence>
<dbReference type="SMART" id="SM01011">
    <property type="entry name" value="AMP_N"/>
    <property type="match status" value="1"/>
</dbReference>
<evidence type="ECO:0000256" key="15">
    <source>
        <dbReference type="ARBA" id="ARBA00048994"/>
    </source>
</evidence>